<accession>F2NEG5</accession>
<feature type="domain" description="Metalloprotease TldD/E C-terminal" evidence="1">
    <location>
        <begin position="232"/>
        <end position="438"/>
    </location>
</feature>
<gene>
    <name evidence="2" type="ordered locus">Desac_0263</name>
</gene>
<dbReference type="STRING" id="880072.Desac_0263"/>
<dbReference type="Pfam" id="PF19289">
    <property type="entry name" value="PmbA_TldD_3rd"/>
    <property type="match status" value="1"/>
</dbReference>
<protein>
    <submittedName>
        <fullName evidence="2">Peptidase U62 modulator of DNA gyrase</fullName>
    </submittedName>
</protein>
<dbReference type="AlphaFoldDB" id="F2NEG5"/>
<organism evidence="2 3">
    <name type="scientific">Desulfobacca acetoxidans (strain ATCC 700848 / DSM 11109 / ASRB2)</name>
    <dbReference type="NCBI Taxonomy" id="880072"/>
    <lineage>
        <taxon>Bacteria</taxon>
        <taxon>Pseudomonadati</taxon>
        <taxon>Thermodesulfobacteriota</taxon>
        <taxon>Desulfobaccia</taxon>
        <taxon>Desulfobaccales</taxon>
        <taxon>Desulfobaccaceae</taxon>
        <taxon>Desulfobacca</taxon>
    </lineage>
</organism>
<dbReference type="InterPro" id="IPR036059">
    <property type="entry name" value="TldD/PmbA_sf"/>
</dbReference>
<dbReference type="GO" id="GO:0006508">
    <property type="term" value="P:proteolysis"/>
    <property type="evidence" value="ECO:0007669"/>
    <property type="project" value="InterPro"/>
</dbReference>
<evidence type="ECO:0000259" key="1">
    <source>
        <dbReference type="Pfam" id="PF19289"/>
    </source>
</evidence>
<evidence type="ECO:0000313" key="3">
    <source>
        <dbReference type="Proteomes" id="UP000000483"/>
    </source>
</evidence>
<dbReference type="GO" id="GO:0005829">
    <property type="term" value="C:cytosol"/>
    <property type="evidence" value="ECO:0007669"/>
    <property type="project" value="TreeGrafter"/>
</dbReference>
<reference evidence="3" key="2">
    <citation type="submission" date="2011-03" db="EMBL/GenBank/DDBJ databases">
        <title>The complete genome of Desulfobacca acetoxidans DSM 11109.</title>
        <authorList>
            <consortium name="US DOE Joint Genome Institute (JGI-PGF)"/>
            <person name="Lucas S."/>
            <person name="Copeland A."/>
            <person name="Lapidus A."/>
            <person name="Bruce D."/>
            <person name="Goodwin L."/>
            <person name="Pitluck S."/>
            <person name="Peters L."/>
            <person name="Kyrpides N."/>
            <person name="Mavromatis K."/>
            <person name="Ivanova N."/>
            <person name="Ovchinnikova G."/>
            <person name="Teshima H."/>
            <person name="Detter J.C."/>
            <person name="Han C."/>
            <person name="Land M."/>
            <person name="Hauser L."/>
            <person name="Markowitz V."/>
            <person name="Cheng J.-F."/>
            <person name="Hugenholtz P."/>
            <person name="Woyke T."/>
            <person name="Wu D."/>
            <person name="Spring S."/>
            <person name="Schueler E."/>
            <person name="Brambilla E."/>
            <person name="Klenk H.-P."/>
            <person name="Eisen J.A."/>
        </authorList>
    </citation>
    <scope>NUCLEOTIDE SEQUENCE [LARGE SCALE GENOMIC DNA]</scope>
    <source>
        <strain evidence="3">ATCC 700848 / DSM 11109 / ASRB2</strain>
    </source>
</reference>
<dbReference type="EMBL" id="CP002629">
    <property type="protein sequence ID" value="AEB08155.1"/>
    <property type="molecule type" value="Genomic_DNA"/>
</dbReference>
<name>F2NEG5_DESAR</name>
<dbReference type="PANTHER" id="PTHR43421">
    <property type="entry name" value="METALLOPROTEASE PMBA"/>
    <property type="match status" value="1"/>
</dbReference>
<reference evidence="2 3" key="1">
    <citation type="journal article" date="2011" name="Stand. Genomic Sci.">
        <title>Complete genome sequence of the acetate-degrading sulfate reducer Desulfobacca acetoxidans type strain (ASRB2).</title>
        <authorList>
            <person name="Goker M."/>
            <person name="Teshima H."/>
            <person name="Lapidus A."/>
            <person name="Nolan M."/>
            <person name="Lucas S."/>
            <person name="Hammon N."/>
            <person name="Deshpande S."/>
            <person name="Cheng J.F."/>
            <person name="Tapia R."/>
            <person name="Han C."/>
            <person name="Goodwin L."/>
            <person name="Pitluck S."/>
            <person name="Huntemann M."/>
            <person name="Liolios K."/>
            <person name="Ivanova N."/>
            <person name="Pagani I."/>
            <person name="Mavromatis K."/>
            <person name="Ovchinikova G."/>
            <person name="Pati A."/>
            <person name="Chen A."/>
            <person name="Palaniappan K."/>
            <person name="Land M."/>
            <person name="Hauser L."/>
            <person name="Brambilla E.M."/>
            <person name="Rohde M."/>
            <person name="Spring S."/>
            <person name="Detter J.C."/>
            <person name="Woyke T."/>
            <person name="Bristow J."/>
            <person name="Eisen J.A."/>
            <person name="Markowitz V."/>
            <person name="Hugenholtz P."/>
            <person name="Kyrpides N.C."/>
            <person name="Klenk H.P."/>
        </authorList>
    </citation>
    <scope>NUCLEOTIDE SEQUENCE [LARGE SCALE GENOMIC DNA]</scope>
    <source>
        <strain evidence="3">ATCC 700848 / DSM 11109 / ASRB2</strain>
    </source>
</reference>
<dbReference type="KEGG" id="dao:Desac_0263"/>
<dbReference type="InterPro" id="IPR045569">
    <property type="entry name" value="Metalloprtase-TldD/E_C"/>
</dbReference>
<evidence type="ECO:0000313" key="2">
    <source>
        <dbReference type="EMBL" id="AEB08155.1"/>
    </source>
</evidence>
<dbReference type="RefSeq" id="WP_013705268.1">
    <property type="nucleotide sequence ID" value="NC_015388.1"/>
</dbReference>
<dbReference type="OrthoDB" id="9803618at2"/>
<dbReference type="SUPFAM" id="SSF111283">
    <property type="entry name" value="Putative modulator of DNA gyrase, PmbA/TldD"/>
    <property type="match status" value="1"/>
</dbReference>
<dbReference type="Proteomes" id="UP000000483">
    <property type="component" value="Chromosome"/>
</dbReference>
<dbReference type="InterPro" id="IPR047657">
    <property type="entry name" value="PmbA"/>
</dbReference>
<dbReference type="eggNOG" id="COG0312">
    <property type="taxonomic scope" value="Bacteria"/>
</dbReference>
<dbReference type="GO" id="GO:0008237">
    <property type="term" value="F:metallopeptidase activity"/>
    <property type="evidence" value="ECO:0007669"/>
    <property type="project" value="InterPro"/>
</dbReference>
<sequence length="439" mass="48800">MNSAKTTTDYLDAVVQELKAVDLFGWEVCRVRETSNQLYLIFDQAQSQRRVEAEKIYVQIYLKIEQDGKDLLGESGWTVNPGDDPAAGLAQTLERAPLALNPLFHLPGPGQPYQRLNLTDDYLWEQPQEVLWRVRDDLNQAVKGISDVCLASSEIYANQRELDFRNHTGLEGSYKATELKTQFALLAAAEGQEAESLGLRQVRNYQDLQISDMVRHYARYALENAVAEPPPSGAYPVVFGEEALDALFNHLSAHASAQAVFQGWSRFQTGKPVISNPRGDLLTLTSDPWLPGGMKSRPFDDQGLALSPVTFIADNIFQQPLADQRYATYLQVSPTGSLTNLRVAPGRATLAEMLERGKVLHLLRFSTLEPNPVTGALSGEIRTGYLRHRGEALPIKGGSVSGLLDEAFRYVTLSRETEQREAYWGPVGVRFEEMNLAGS</sequence>
<proteinExistence type="predicted"/>
<dbReference type="HOGENOM" id="CLU_623649_0_0_7"/>
<dbReference type="PANTHER" id="PTHR43421:SF1">
    <property type="entry name" value="METALLOPROTEASE PMBA"/>
    <property type="match status" value="1"/>
</dbReference>
<keyword evidence="3" id="KW-1185">Reference proteome</keyword>